<name>A0A8J6IUW3_9ALTE</name>
<evidence type="ECO:0000313" key="5">
    <source>
        <dbReference type="EMBL" id="MBC3767800.1"/>
    </source>
</evidence>
<protein>
    <submittedName>
        <fullName evidence="5">HlyD family efflux transporter periplasmic adaptor subunit</fullName>
    </submittedName>
</protein>
<dbReference type="Proteomes" id="UP000601768">
    <property type="component" value="Unassembled WGS sequence"/>
</dbReference>
<dbReference type="PANTHER" id="PTHR32347:SF23">
    <property type="entry name" value="BLL5650 PROTEIN"/>
    <property type="match status" value="1"/>
</dbReference>
<evidence type="ECO:0000259" key="4">
    <source>
        <dbReference type="Pfam" id="PF25876"/>
    </source>
</evidence>
<dbReference type="SUPFAM" id="SSF111369">
    <property type="entry name" value="HlyD-like secretion proteins"/>
    <property type="match status" value="2"/>
</dbReference>
<dbReference type="EMBL" id="JACNEP010000026">
    <property type="protein sequence ID" value="MBC3767800.1"/>
    <property type="molecule type" value="Genomic_DNA"/>
</dbReference>
<organism evidence="5 6">
    <name type="scientific">Neptunicella marina</name>
    <dbReference type="NCBI Taxonomy" id="2125989"/>
    <lineage>
        <taxon>Bacteria</taxon>
        <taxon>Pseudomonadati</taxon>
        <taxon>Pseudomonadota</taxon>
        <taxon>Gammaproteobacteria</taxon>
        <taxon>Alteromonadales</taxon>
        <taxon>Alteromonadaceae</taxon>
        <taxon>Neptunicella</taxon>
    </lineage>
</organism>
<dbReference type="PROSITE" id="PS51257">
    <property type="entry name" value="PROKAR_LIPOPROTEIN"/>
    <property type="match status" value="1"/>
</dbReference>
<comment type="subcellular location">
    <subcellularLocation>
        <location evidence="1">Cell envelope</location>
    </subcellularLocation>
</comment>
<evidence type="ECO:0000256" key="3">
    <source>
        <dbReference type="SAM" id="Coils"/>
    </source>
</evidence>
<accession>A0A8J6IUW3</accession>
<dbReference type="Gene3D" id="2.40.30.170">
    <property type="match status" value="1"/>
</dbReference>
<keyword evidence="6" id="KW-1185">Reference proteome</keyword>
<dbReference type="Gene3D" id="2.40.50.100">
    <property type="match status" value="1"/>
</dbReference>
<evidence type="ECO:0000256" key="1">
    <source>
        <dbReference type="ARBA" id="ARBA00004196"/>
    </source>
</evidence>
<evidence type="ECO:0000313" key="6">
    <source>
        <dbReference type="Proteomes" id="UP000601768"/>
    </source>
</evidence>
<comment type="caution">
    <text evidence="5">The sequence shown here is derived from an EMBL/GenBank/DDBJ whole genome shotgun (WGS) entry which is preliminary data.</text>
</comment>
<dbReference type="Gene3D" id="1.10.287.470">
    <property type="entry name" value="Helix hairpin bin"/>
    <property type="match status" value="1"/>
</dbReference>
<dbReference type="InterPro" id="IPR058624">
    <property type="entry name" value="MdtA-like_HH"/>
</dbReference>
<gene>
    <name evidence="5" type="ORF">H8B19_18125</name>
</gene>
<feature type="domain" description="Multidrug resistance protein MdtA-like alpha-helical hairpin" evidence="4">
    <location>
        <begin position="104"/>
        <end position="167"/>
    </location>
</feature>
<dbReference type="GO" id="GO:0030313">
    <property type="term" value="C:cell envelope"/>
    <property type="evidence" value="ECO:0007669"/>
    <property type="project" value="UniProtKB-SubCell"/>
</dbReference>
<proteinExistence type="predicted"/>
<dbReference type="RefSeq" id="WP_186508437.1">
    <property type="nucleotide sequence ID" value="NZ_JACNEP010000026.1"/>
</dbReference>
<dbReference type="AlphaFoldDB" id="A0A8J6IUW3"/>
<evidence type="ECO:0000256" key="2">
    <source>
        <dbReference type="ARBA" id="ARBA00023054"/>
    </source>
</evidence>
<reference evidence="5" key="1">
    <citation type="journal article" date="2018" name="Int. J. Syst. Evol. Microbiol.">
        <title>Neptunicella marina gen. nov., sp. nov., isolated from surface seawater.</title>
        <authorList>
            <person name="Liu X."/>
            <person name="Lai Q."/>
            <person name="Du Y."/>
            <person name="Zhang X."/>
            <person name="Liu Z."/>
            <person name="Sun F."/>
            <person name="Shao Z."/>
        </authorList>
    </citation>
    <scope>NUCLEOTIDE SEQUENCE</scope>
    <source>
        <strain evidence="5">S27-2</strain>
    </source>
</reference>
<dbReference type="InterPro" id="IPR050465">
    <property type="entry name" value="UPF0194_transport"/>
</dbReference>
<dbReference type="Pfam" id="PF25876">
    <property type="entry name" value="HH_MFP_RND"/>
    <property type="match status" value="1"/>
</dbReference>
<keyword evidence="2 3" id="KW-0175">Coiled coil</keyword>
<feature type="coiled-coil region" evidence="3">
    <location>
        <begin position="70"/>
        <end position="194"/>
    </location>
</feature>
<sequence length="318" mass="35383">MKMQSRLCLLISSVFILLSCSDSQQEKKLTGYVESDYLYIAAPQAGWIHELNVKDGQLIKNQQLLFSLDQDKQQLAVNELQARLEQANDKQQDLLTGARQQEIEKLEAQLKEASANLELAQLEQIRVNKLVAEKLISEEEADKANTQLEKARAAYQQINASIDVAKLAARPAQISAAQKEVAAVQAQLQQAKWQLEQRNVYSEQDAQVVDLLHFSGEFVNVGQPIVVLETASNFKIRFFVSQEKLSQLTPGQTVEVKADGQSKPIEASISYISNQAEYTPPVLYTEGARQKLVFLVEAKPQSMAGLHAGLPVEVGLHE</sequence>
<dbReference type="PANTHER" id="PTHR32347">
    <property type="entry name" value="EFFLUX SYSTEM COMPONENT YKNX-RELATED"/>
    <property type="match status" value="1"/>
</dbReference>
<reference evidence="5" key="2">
    <citation type="submission" date="2020-08" db="EMBL/GenBank/DDBJ databases">
        <authorList>
            <person name="Lai Q."/>
        </authorList>
    </citation>
    <scope>NUCLEOTIDE SEQUENCE</scope>
    <source>
        <strain evidence="5">S27-2</strain>
    </source>
</reference>